<dbReference type="EMBL" id="HE978315">
    <property type="protein sequence ID" value="CCK68491.1"/>
    <property type="molecule type" value="Genomic_DNA"/>
</dbReference>
<keyword evidence="8" id="KW-1185">Reference proteome</keyword>
<proteinExistence type="inferred from homology"/>
<organism evidence="7 8">
    <name type="scientific">Huiozyma naganishii (strain ATCC MYA-139 / BCRC 22969 / CBS 8797 / KCTC 17520 / NBRC 10181 / NCYC 3082 / Yp74L-3)</name>
    <name type="common">Yeast</name>
    <name type="synonym">Kazachstania naganishii</name>
    <dbReference type="NCBI Taxonomy" id="1071383"/>
    <lineage>
        <taxon>Eukaryota</taxon>
        <taxon>Fungi</taxon>
        <taxon>Dikarya</taxon>
        <taxon>Ascomycota</taxon>
        <taxon>Saccharomycotina</taxon>
        <taxon>Saccharomycetes</taxon>
        <taxon>Saccharomycetales</taxon>
        <taxon>Saccharomycetaceae</taxon>
        <taxon>Huiozyma</taxon>
    </lineage>
</organism>
<dbReference type="Pfam" id="PF05251">
    <property type="entry name" value="Ost5"/>
    <property type="match status" value="1"/>
</dbReference>
<dbReference type="Proteomes" id="UP000006310">
    <property type="component" value="Chromosome 2"/>
</dbReference>
<dbReference type="GO" id="GO:0006487">
    <property type="term" value="P:protein N-linked glycosylation"/>
    <property type="evidence" value="ECO:0007669"/>
    <property type="project" value="UniProtKB-UniRule"/>
</dbReference>
<keyword evidence="5 6" id="KW-0472">Membrane</keyword>
<comment type="subunit">
    <text evidence="6">Component of the oligosaccharyltransferase (OST) complex.</text>
</comment>
<dbReference type="InterPro" id="IPR007915">
    <property type="entry name" value="TMEM258/Ost5"/>
</dbReference>
<dbReference type="KEGG" id="kng:KNAG_0B00420"/>
<protein>
    <recommendedName>
        <fullName evidence="6">Dolichyl-diphosphooligosaccharide-protein glycosyltransferase subunit OST5</fullName>
    </recommendedName>
</protein>
<evidence type="ECO:0000313" key="8">
    <source>
        <dbReference type="Proteomes" id="UP000006310"/>
    </source>
</evidence>
<feature type="transmembrane region" description="Helical" evidence="6">
    <location>
        <begin position="60"/>
        <end position="80"/>
    </location>
</feature>
<evidence type="ECO:0000256" key="6">
    <source>
        <dbReference type="RuleBase" id="RU367008"/>
    </source>
</evidence>
<dbReference type="AlphaFoldDB" id="J7S4D4"/>
<gene>
    <name evidence="7" type="primary">KNAG0B00420</name>
    <name evidence="7" type="ordered locus">KNAG_0B00420</name>
</gene>
<feature type="transmembrane region" description="Helical" evidence="6">
    <location>
        <begin position="28"/>
        <end position="48"/>
    </location>
</feature>
<sequence length="89" mass="9588">MAYEELFKDLQSTATVGPIIALDLQPRYAMVAAIVTLLLGSFALVVLYSNEGNKLSLSKISKYTLLSGLASVFFALATIFTSNSFGVYV</sequence>
<dbReference type="HOGENOM" id="CLU_183917_0_0_1"/>
<dbReference type="OrthoDB" id="4047914at2759"/>
<comment type="function">
    <text evidence="6">Subunit of the oligosaccharyl transferase (OST) complex that catalyzes the initial transfer of a defined glycan (Glc(3)Man(9)GlcNAc(2) in eukaryotes) from the lipid carrier dolichol-pyrophosphate to an asparagine residue within an Asn-X-Ser/Thr consensus motif in nascent polypeptide chains, the first step in protein N-glycosylation. N-glycosylation occurs cotranslationally and the complex associates with the Sec61 complex at the channel-forming translocon complex that mediates protein translocation across the endoplasmic reticulum (ER). All subunits are required for a maximal enzyme activity.</text>
</comment>
<dbReference type="eggNOG" id="ENOG502SD2H">
    <property type="taxonomic scope" value="Eukaryota"/>
</dbReference>
<dbReference type="OMA" id="CATINIM"/>
<evidence type="ECO:0000256" key="2">
    <source>
        <dbReference type="ARBA" id="ARBA00009825"/>
    </source>
</evidence>
<evidence type="ECO:0000256" key="1">
    <source>
        <dbReference type="ARBA" id="ARBA00004141"/>
    </source>
</evidence>
<reference evidence="7 8" key="1">
    <citation type="journal article" date="2011" name="Proc. Natl. Acad. Sci. U.S.A.">
        <title>Evolutionary erosion of yeast sex chromosomes by mating-type switching accidents.</title>
        <authorList>
            <person name="Gordon J.L."/>
            <person name="Armisen D."/>
            <person name="Proux-Wera E."/>
            <person name="Oheigeartaigh S.S."/>
            <person name="Byrne K.P."/>
            <person name="Wolfe K.H."/>
        </authorList>
    </citation>
    <scope>NUCLEOTIDE SEQUENCE [LARGE SCALE GENOMIC DNA]</scope>
    <source>
        <strain evidence="8">ATCC MYA-139 / BCRC 22969 / CBS 8797 / CCRC 22969 / KCTC 17520 / NBRC 10181 / NCYC 3082</strain>
    </source>
</reference>
<name>J7S4D4_HUIN7</name>
<evidence type="ECO:0000256" key="3">
    <source>
        <dbReference type="ARBA" id="ARBA00022692"/>
    </source>
</evidence>
<dbReference type="GO" id="GO:0008250">
    <property type="term" value="C:oligosaccharyltransferase complex"/>
    <property type="evidence" value="ECO:0007669"/>
    <property type="project" value="UniProtKB-UniRule"/>
</dbReference>
<keyword evidence="3 6" id="KW-0812">Transmembrane</keyword>
<comment type="subcellular location">
    <subcellularLocation>
        <location evidence="1 6">Membrane</location>
        <topology evidence="1 6">Multi-pass membrane protein</topology>
    </subcellularLocation>
</comment>
<comment type="similarity">
    <text evidence="2 6">Belongs to the OST5 family.</text>
</comment>
<dbReference type="STRING" id="1071383.J7S4D4"/>
<accession>J7S4D4</accession>
<dbReference type="GeneID" id="34524141"/>
<dbReference type="RefSeq" id="XP_022462737.1">
    <property type="nucleotide sequence ID" value="XM_022611316.1"/>
</dbReference>
<keyword evidence="4 6" id="KW-1133">Transmembrane helix</keyword>
<evidence type="ECO:0000256" key="5">
    <source>
        <dbReference type="ARBA" id="ARBA00023136"/>
    </source>
</evidence>
<evidence type="ECO:0000313" key="7">
    <source>
        <dbReference type="EMBL" id="CCK68491.1"/>
    </source>
</evidence>
<evidence type="ECO:0000256" key="4">
    <source>
        <dbReference type="ARBA" id="ARBA00022989"/>
    </source>
</evidence>
<reference evidence="8" key="2">
    <citation type="submission" date="2012-08" db="EMBL/GenBank/DDBJ databases">
        <title>Genome sequence of Kazachstania naganishii.</title>
        <authorList>
            <person name="Gordon J.L."/>
            <person name="Armisen D."/>
            <person name="Proux-Wera E."/>
            <person name="OhEigeartaigh S.S."/>
            <person name="Byrne K.P."/>
            <person name="Wolfe K.H."/>
        </authorList>
    </citation>
    <scope>NUCLEOTIDE SEQUENCE [LARGE SCALE GENOMIC DNA]</scope>
    <source>
        <strain evidence="8">ATCC MYA-139 / BCRC 22969 / CBS 8797 / CCRC 22969 / KCTC 17520 / NBRC 10181 / NCYC 3082</strain>
    </source>
</reference>